<feature type="compositionally biased region" description="Basic and acidic residues" evidence="1">
    <location>
        <begin position="44"/>
        <end position="60"/>
    </location>
</feature>
<dbReference type="AlphaFoldDB" id="A0A168VWU1"/>
<dbReference type="EMBL" id="CP015378">
    <property type="protein sequence ID" value="ANC76629.1"/>
    <property type="molecule type" value="Genomic_DNA"/>
</dbReference>
<accession>A0A168VWU1</accession>
<evidence type="ECO:0000256" key="1">
    <source>
        <dbReference type="SAM" id="MobiDB-lite"/>
    </source>
</evidence>
<dbReference type="NCBIfam" id="TIGR00176">
    <property type="entry name" value="mobB"/>
    <property type="match status" value="1"/>
</dbReference>
<reference evidence="3 4" key="1">
    <citation type="submission" date="2016-04" db="EMBL/GenBank/DDBJ databases">
        <title>Complete genome sequence of Fictibacillus phosphorivorans G25-29, a strain toxic to nematodes.</title>
        <authorList>
            <person name="Zheng Z."/>
        </authorList>
    </citation>
    <scope>NUCLEOTIDE SEQUENCE [LARGE SCALE GENOMIC DNA]</scope>
    <source>
        <strain evidence="3 4">G25-29</strain>
    </source>
</reference>
<dbReference type="SUPFAM" id="SSF52540">
    <property type="entry name" value="P-loop containing nucleoside triphosphate hydrolases"/>
    <property type="match status" value="1"/>
</dbReference>
<dbReference type="InterPro" id="IPR052539">
    <property type="entry name" value="MGD_biosynthesis_adapter"/>
</dbReference>
<dbReference type="InterPro" id="IPR004435">
    <property type="entry name" value="MobB_dom"/>
</dbReference>
<proteinExistence type="predicted"/>
<organism evidence="3 4">
    <name type="scientific">Fictibacillus phosphorivorans</name>
    <dbReference type="NCBI Taxonomy" id="1221500"/>
    <lineage>
        <taxon>Bacteria</taxon>
        <taxon>Bacillati</taxon>
        <taxon>Bacillota</taxon>
        <taxon>Bacilli</taxon>
        <taxon>Bacillales</taxon>
        <taxon>Fictibacillaceae</taxon>
        <taxon>Fictibacillus</taxon>
    </lineage>
</organism>
<dbReference type="CDD" id="cd03116">
    <property type="entry name" value="MobB"/>
    <property type="match status" value="1"/>
</dbReference>
<feature type="domain" description="Molybdopterin-guanine dinucleotide biosynthesis protein B (MobB)" evidence="2">
    <location>
        <begin position="6"/>
        <end position="136"/>
    </location>
</feature>
<dbReference type="STRING" id="1221500.ABE65_007380"/>
<keyword evidence="4" id="KW-1185">Reference proteome</keyword>
<gene>
    <name evidence="3" type="ORF">ABE65_007380</name>
</gene>
<dbReference type="PANTHER" id="PTHR40072:SF1">
    <property type="entry name" value="MOLYBDOPTERIN-GUANINE DINUCLEOTIDE BIOSYNTHESIS ADAPTER PROTEIN"/>
    <property type="match status" value="1"/>
</dbReference>
<evidence type="ECO:0000313" key="3">
    <source>
        <dbReference type="EMBL" id="ANC76629.1"/>
    </source>
</evidence>
<evidence type="ECO:0000259" key="2">
    <source>
        <dbReference type="Pfam" id="PF03205"/>
    </source>
</evidence>
<sequence length="180" mass="20354">MGSPVILQVVGYQNSGKTTLISKILKELGSRHIHVGVIKHHGHGDRVDPNDSGKDTEQHRSAGASITCVTSTENSILTMNSELPLKKAIALYETLEMDCILIEGYKNIQFPRVVLLRDEMEDREILMNSHDVIASIHSDKPNRVNFQESKSPHFMRDDEEGWKDFLITYITREHGKESES</sequence>
<dbReference type="RefSeq" id="WP_066393062.1">
    <property type="nucleotide sequence ID" value="NZ_CP015378.1"/>
</dbReference>
<dbReference type="PANTHER" id="PTHR40072">
    <property type="entry name" value="MOLYBDOPTERIN-GUANINE DINUCLEOTIDE BIOSYNTHESIS ADAPTER PROTEIN-RELATED"/>
    <property type="match status" value="1"/>
</dbReference>
<evidence type="ECO:0000313" key="4">
    <source>
        <dbReference type="Proteomes" id="UP000076623"/>
    </source>
</evidence>
<feature type="region of interest" description="Disordered" evidence="1">
    <location>
        <begin position="40"/>
        <end position="64"/>
    </location>
</feature>
<dbReference type="KEGG" id="fpn:ABE65_007380"/>
<dbReference type="GO" id="GO:0005525">
    <property type="term" value="F:GTP binding"/>
    <property type="evidence" value="ECO:0007669"/>
    <property type="project" value="InterPro"/>
</dbReference>
<dbReference type="InterPro" id="IPR027417">
    <property type="entry name" value="P-loop_NTPase"/>
</dbReference>
<protein>
    <recommendedName>
        <fullName evidence="2">Molybdopterin-guanine dinucleotide biosynthesis protein B (MobB) domain-containing protein</fullName>
    </recommendedName>
</protein>
<name>A0A168VWU1_9BACL</name>
<dbReference type="Pfam" id="PF03205">
    <property type="entry name" value="MobB"/>
    <property type="match status" value="1"/>
</dbReference>
<dbReference type="Gene3D" id="3.40.50.300">
    <property type="entry name" value="P-loop containing nucleotide triphosphate hydrolases"/>
    <property type="match status" value="1"/>
</dbReference>
<dbReference type="Proteomes" id="UP000076623">
    <property type="component" value="Chromosome"/>
</dbReference>
<dbReference type="GO" id="GO:0006777">
    <property type="term" value="P:Mo-molybdopterin cofactor biosynthetic process"/>
    <property type="evidence" value="ECO:0007669"/>
    <property type="project" value="InterPro"/>
</dbReference>